<evidence type="ECO:0000256" key="5">
    <source>
        <dbReference type="ARBA" id="ARBA00023002"/>
    </source>
</evidence>
<dbReference type="SUPFAM" id="SSF52821">
    <property type="entry name" value="Rhodanese/Cell cycle control phosphatase"/>
    <property type="match status" value="1"/>
</dbReference>
<evidence type="ECO:0000256" key="2">
    <source>
        <dbReference type="ARBA" id="ARBA00009130"/>
    </source>
</evidence>
<keyword evidence="4" id="KW-0274">FAD</keyword>
<keyword evidence="3" id="KW-0285">Flavoprotein</keyword>
<comment type="similarity">
    <text evidence="2">Belongs to the class-III pyridine nucleotide-disulfide oxidoreductase family.</text>
</comment>
<dbReference type="Gene3D" id="3.40.250.10">
    <property type="entry name" value="Rhodanese-like domain"/>
    <property type="match status" value="1"/>
</dbReference>
<evidence type="ECO:0000256" key="3">
    <source>
        <dbReference type="ARBA" id="ARBA00022630"/>
    </source>
</evidence>
<dbReference type="Pfam" id="PF02852">
    <property type="entry name" value="Pyr_redox_dim"/>
    <property type="match status" value="1"/>
</dbReference>
<dbReference type="AlphaFoldDB" id="A0A831ZR58"/>
<evidence type="ECO:0000256" key="1">
    <source>
        <dbReference type="ARBA" id="ARBA00001974"/>
    </source>
</evidence>
<dbReference type="InterPro" id="IPR023753">
    <property type="entry name" value="FAD/NAD-binding_dom"/>
</dbReference>
<protein>
    <submittedName>
        <fullName evidence="8">CoA-disulfide reductase</fullName>
    </submittedName>
</protein>
<dbReference type="PRINTS" id="PR00411">
    <property type="entry name" value="PNDRDTASEI"/>
</dbReference>
<dbReference type="SUPFAM" id="SSF51905">
    <property type="entry name" value="FAD/NAD(P)-binding domain"/>
    <property type="match status" value="1"/>
</dbReference>
<dbReference type="PANTHER" id="PTHR43429:SF1">
    <property type="entry name" value="NAD(P)H SULFUR OXIDOREDUCTASE (COA-DEPENDENT)"/>
    <property type="match status" value="1"/>
</dbReference>
<dbReference type="Pfam" id="PF07992">
    <property type="entry name" value="Pyr_redox_2"/>
    <property type="match status" value="1"/>
</dbReference>
<evidence type="ECO:0000259" key="7">
    <source>
        <dbReference type="PROSITE" id="PS50206"/>
    </source>
</evidence>
<dbReference type="PROSITE" id="PS51257">
    <property type="entry name" value="PROKAR_LIPOPROTEIN"/>
    <property type="match status" value="1"/>
</dbReference>
<dbReference type="InterPro" id="IPR001763">
    <property type="entry name" value="Rhodanese-like_dom"/>
</dbReference>
<dbReference type="InterPro" id="IPR001307">
    <property type="entry name" value="Thiosulphate_STrfase_CS"/>
</dbReference>
<dbReference type="PROSITE" id="PS00380">
    <property type="entry name" value="RHODANESE_1"/>
    <property type="match status" value="1"/>
</dbReference>
<dbReference type="EMBL" id="DSTK01000012">
    <property type="protein sequence ID" value="HFK96449.1"/>
    <property type="molecule type" value="Genomic_DNA"/>
</dbReference>
<dbReference type="InterPro" id="IPR036873">
    <property type="entry name" value="Rhodanese-like_dom_sf"/>
</dbReference>
<reference evidence="8" key="1">
    <citation type="journal article" date="2020" name="mSystems">
        <title>Genome- and Community-Level Interaction Insights into Carbon Utilization and Element Cycling Functions of Hydrothermarchaeota in Hydrothermal Sediment.</title>
        <authorList>
            <person name="Zhou Z."/>
            <person name="Liu Y."/>
            <person name="Xu W."/>
            <person name="Pan J."/>
            <person name="Luo Z.H."/>
            <person name="Li M."/>
        </authorList>
    </citation>
    <scope>NUCLEOTIDE SEQUENCE [LARGE SCALE GENOMIC DNA]</scope>
    <source>
        <strain evidence="8">SpSt-456</strain>
    </source>
</reference>
<gene>
    <name evidence="8" type="ORF">ENS06_03875</name>
</gene>
<evidence type="ECO:0000313" key="8">
    <source>
        <dbReference type="EMBL" id="HFK96449.1"/>
    </source>
</evidence>
<dbReference type="InterPro" id="IPR016156">
    <property type="entry name" value="FAD/NAD-linked_Rdtase_dimer_sf"/>
</dbReference>
<organism evidence="8">
    <name type="scientific">Desulfacinum infernum</name>
    <dbReference type="NCBI Taxonomy" id="35837"/>
    <lineage>
        <taxon>Bacteria</taxon>
        <taxon>Pseudomonadati</taxon>
        <taxon>Thermodesulfobacteriota</taxon>
        <taxon>Syntrophobacteria</taxon>
        <taxon>Syntrophobacterales</taxon>
        <taxon>Syntrophobacteraceae</taxon>
        <taxon>Desulfacinum</taxon>
    </lineage>
</organism>
<dbReference type="PROSITE" id="PS50206">
    <property type="entry name" value="RHODANESE_3"/>
    <property type="match status" value="1"/>
</dbReference>
<feature type="domain" description="Rhodanese" evidence="7">
    <location>
        <begin position="472"/>
        <end position="552"/>
    </location>
</feature>
<dbReference type="SMART" id="SM00450">
    <property type="entry name" value="RHOD"/>
    <property type="match status" value="1"/>
</dbReference>
<dbReference type="SUPFAM" id="SSF55424">
    <property type="entry name" value="FAD/NAD-linked reductases, dimerisation (C-terminal) domain"/>
    <property type="match status" value="1"/>
</dbReference>
<keyword evidence="5" id="KW-0560">Oxidoreductase</keyword>
<dbReference type="InterPro" id="IPR050260">
    <property type="entry name" value="FAD-bd_OxRdtase"/>
</dbReference>
<comment type="caution">
    <text evidence="8">The sequence shown here is derived from an EMBL/GenBank/DDBJ whole genome shotgun (WGS) entry which is preliminary data.</text>
</comment>
<accession>A0A831ZR58</accession>
<dbReference type="InterPro" id="IPR036188">
    <property type="entry name" value="FAD/NAD-bd_sf"/>
</dbReference>
<dbReference type="PANTHER" id="PTHR43429">
    <property type="entry name" value="PYRIDINE NUCLEOTIDE-DISULFIDE OXIDOREDUCTASE DOMAIN-CONTAINING"/>
    <property type="match status" value="1"/>
</dbReference>
<evidence type="ECO:0000256" key="4">
    <source>
        <dbReference type="ARBA" id="ARBA00022827"/>
    </source>
</evidence>
<proteinExistence type="inferred from homology"/>
<dbReference type="InterPro" id="IPR004099">
    <property type="entry name" value="Pyr_nucl-diS_OxRdtase_dimer"/>
</dbReference>
<comment type="cofactor">
    <cofactor evidence="1">
        <name>FAD</name>
        <dbReference type="ChEBI" id="CHEBI:57692"/>
    </cofactor>
</comment>
<dbReference type="Gene3D" id="3.50.50.60">
    <property type="entry name" value="FAD/NAD(P)-binding domain"/>
    <property type="match status" value="2"/>
</dbReference>
<keyword evidence="6" id="KW-0676">Redox-active center</keyword>
<dbReference type="PRINTS" id="PR00368">
    <property type="entry name" value="FADPNR"/>
</dbReference>
<dbReference type="GO" id="GO:0004792">
    <property type="term" value="F:thiosulfate-cyanide sulfurtransferase activity"/>
    <property type="evidence" value="ECO:0007669"/>
    <property type="project" value="InterPro"/>
</dbReference>
<evidence type="ECO:0000256" key="6">
    <source>
        <dbReference type="ARBA" id="ARBA00023284"/>
    </source>
</evidence>
<sequence length="561" mass="62110">MRGKRLCIVGGVAGGASCAARARRLDEKAEIIIFERGSFVSFANCGLPYYVGDVIRREEHLLVATPEMFRQRFNIEVRLHSEVVGIDRDGRRILVRDHQTGRHYEETYDALVLSPGSSPVRPPIEGLDLPGVFFVRTIPDSRAIRRMIEERNARTAVVVGGGYIGIEMTENLVRRGLHVTVVEMQRQLMPLCDPEMVWPLQEVLVEKGVEVRLGAQVERIEEAGAQEVTVRLRSGEGIRTPLVIVAVGVRPEVQLARDAGLALGQLGGIRVNDRMQTSDPSIWAVGDAVEVFHVITGRQTLLPLAGPANRQGRIAADVICGRDVRFRGVQGTAVVGLFDQVLAMTGPSEKTLKALGLWDEPYGCEKVYLHPGHHASYYPGAETIAMKLIFSRKDGKILGFQAVGKKGAVRRTDVIAMAVQKGGTVFDLEEAELCYAPQFGSAKDPVNLAGMIAANVLRGDVDVVHAEDMERPPEHVLVLDVREPFEFRRGHIPGALHIPLGFLRQRMEELPKDKEIWAYCYVGQRSYVAARALRQYGYRAKNLSGGYRSYEIWRKAVGKAP</sequence>
<name>A0A831ZR58_9BACT</name>
<dbReference type="GO" id="GO:0016491">
    <property type="term" value="F:oxidoreductase activity"/>
    <property type="evidence" value="ECO:0007669"/>
    <property type="project" value="UniProtKB-KW"/>
</dbReference>
<dbReference type="Pfam" id="PF00581">
    <property type="entry name" value="Rhodanese"/>
    <property type="match status" value="1"/>
</dbReference>